<organism evidence="2 3">
    <name type="scientific">Flagellimonas allohymeniacidonis</name>
    <dbReference type="NCBI Taxonomy" id="2517819"/>
    <lineage>
        <taxon>Bacteria</taxon>
        <taxon>Pseudomonadati</taxon>
        <taxon>Bacteroidota</taxon>
        <taxon>Flavobacteriia</taxon>
        <taxon>Flavobacteriales</taxon>
        <taxon>Flavobacteriaceae</taxon>
        <taxon>Flagellimonas</taxon>
    </lineage>
</organism>
<sequence>MQSNIKIGRTAGILLFIIVALGIPALNLRSISTSMSWSPNLLEHLFENDLQLRISIFMDILVSGVWLALAIFLFPIIKQYRSGLAYWFLGIWILHFAIILVSNTQELSLLSLAQAYSDEPQLEQDILIGLATLKIESYFWSHYFAVMLFSIAMAALYYVFLVSKLIPRILSVWGLIAISVVFVACWLAIFNQDISFALFGQNGVHLLTLIAWLIAKGFNPKPVIPNTLEVN</sequence>
<feature type="transmembrane region" description="Helical" evidence="1">
    <location>
        <begin position="196"/>
        <end position="215"/>
    </location>
</feature>
<feature type="transmembrane region" description="Helical" evidence="1">
    <location>
        <begin position="52"/>
        <end position="77"/>
    </location>
</feature>
<protein>
    <submittedName>
        <fullName evidence="2">DUF4386 domain-containing protein</fullName>
    </submittedName>
</protein>
<dbReference type="Proteomes" id="UP000291981">
    <property type="component" value="Unassembled WGS sequence"/>
</dbReference>
<dbReference type="AlphaFoldDB" id="A0A4Q8QHC2"/>
<reference evidence="2 3" key="1">
    <citation type="submission" date="2019-02" db="EMBL/GenBank/DDBJ databases">
        <title>Draft genome sequence of Muricauda sp. 176CP4-71.</title>
        <authorList>
            <person name="Park J.-S."/>
        </authorList>
    </citation>
    <scope>NUCLEOTIDE SEQUENCE [LARGE SCALE GENOMIC DNA]</scope>
    <source>
        <strain evidence="2 3">176CP4-71</strain>
    </source>
</reference>
<comment type="caution">
    <text evidence="2">The sequence shown here is derived from an EMBL/GenBank/DDBJ whole genome shotgun (WGS) entry which is preliminary data.</text>
</comment>
<feature type="transmembrane region" description="Helical" evidence="1">
    <location>
        <begin position="84"/>
        <end position="102"/>
    </location>
</feature>
<evidence type="ECO:0000313" key="3">
    <source>
        <dbReference type="Proteomes" id="UP000291981"/>
    </source>
</evidence>
<keyword evidence="1" id="KW-0472">Membrane</keyword>
<evidence type="ECO:0000313" key="2">
    <source>
        <dbReference type="EMBL" id="TAI49167.1"/>
    </source>
</evidence>
<evidence type="ECO:0000256" key="1">
    <source>
        <dbReference type="SAM" id="Phobius"/>
    </source>
</evidence>
<feature type="transmembrane region" description="Helical" evidence="1">
    <location>
        <begin position="140"/>
        <end position="160"/>
    </location>
</feature>
<gene>
    <name evidence="2" type="ORF">EW142_05050</name>
</gene>
<dbReference type="EMBL" id="SGIU01000001">
    <property type="protein sequence ID" value="TAI49167.1"/>
    <property type="molecule type" value="Genomic_DNA"/>
</dbReference>
<keyword evidence="1" id="KW-1133">Transmembrane helix</keyword>
<accession>A0A4Q8QHC2</accession>
<dbReference type="RefSeq" id="WP_130610556.1">
    <property type="nucleotide sequence ID" value="NZ_SGIU01000001.1"/>
</dbReference>
<dbReference type="OrthoDB" id="1176146at2"/>
<dbReference type="Pfam" id="PF14329">
    <property type="entry name" value="DUF4386"/>
    <property type="match status" value="1"/>
</dbReference>
<proteinExistence type="predicted"/>
<keyword evidence="1" id="KW-0812">Transmembrane</keyword>
<dbReference type="InterPro" id="IPR025495">
    <property type="entry name" value="DUF4386"/>
</dbReference>
<name>A0A4Q8QHC2_9FLAO</name>
<keyword evidence="3" id="KW-1185">Reference proteome</keyword>
<feature type="transmembrane region" description="Helical" evidence="1">
    <location>
        <begin position="12"/>
        <end position="32"/>
    </location>
</feature>
<feature type="transmembrane region" description="Helical" evidence="1">
    <location>
        <begin position="172"/>
        <end position="190"/>
    </location>
</feature>